<dbReference type="Pfam" id="PF16582">
    <property type="entry name" value="TPP_enzyme_M_2"/>
    <property type="match status" value="1"/>
</dbReference>
<comment type="caution">
    <text evidence="11">The sequence shown here is derived from an EMBL/GenBank/DDBJ whole genome shotgun (WGS) entry which is preliminary data.</text>
</comment>
<comment type="similarity">
    <text evidence="7">Belongs to the TPP enzyme family. MenD subfamily.</text>
</comment>
<dbReference type="SUPFAM" id="SSF52518">
    <property type="entry name" value="Thiamin diphosphate-binding fold (THDP-binding)"/>
    <property type="match status" value="2"/>
</dbReference>
<evidence type="ECO:0000256" key="4">
    <source>
        <dbReference type="ARBA" id="ARBA00022842"/>
    </source>
</evidence>
<dbReference type="InterPro" id="IPR029035">
    <property type="entry name" value="DHS-like_NAD/FAD-binding_dom"/>
</dbReference>
<evidence type="ECO:0000313" key="12">
    <source>
        <dbReference type="Proteomes" id="UP000442244"/>
    </source>
</evidence>
<feature type="domain" description="Menaquinone biosynthesis protein MenD middle" evidence="10">
    <location>
        <begin position="208"/>
        <end position="374"/>
    </location>
</feature>
<evidence type="ECO:0000313" key="11">
    <source>
        <dbReference type="EMBL" id="TYC47188.1"/>
    </source>
</evidence>
<comment type="function">
    <text evidence="7">Catalyzes the thiamine diphosphate-dependent decarboxylation of 2-oxoglutarate and the subsequent addition of the resulting succinic semialdehyde-thiamine pyrophosphate anion to isochorismate to yield 2-succinyl-5-enolpyruvyl-6-hydroxy-3-cyclohexene-1-carboxylate (SEPHCHC).</text>
</comment>
<accession>A0A6P2CME0</accession>
<dbReference type="PANTHER" id="PTHR42916">
    <property type="entry name" value="2-SUCCINYL-5-ENOLPYRUVYL-6-HYDROXY-3-CYCLOHEXENE-1-CARBOXYLATE SYNTHASE"/>
    <property type="match status" value="1"/>
</dbReference>
<proteinExistence type="inferred from homology"/>
<dbReference type="InterPro" id="IPR032264">
    <property type="entry name" value="MenD_middle"/>
</dbReference>
<evidence type="ECO:0000256" key="6">
    <source>
        <dbReference type="ARBA" id="ARBA00023211"/>
    </source>
</evidence>
<keyword evidence="6 7" id="KW-0464">Manganese</keyword>
<dbReference type="Gene3D" id="3.40.50.1220">
    <property type="entry name" value="TPP-binding domain"/>
    <property type="match status" value="1"/>
</dbReference>
<evidence type="ECO:0000259" key="8">
    <source>
        <dbReference type="Pfam" id="PF02775"/>
    </source>
</evidence>
<keyword evidence="2 7" id="KW-0808">Transferase</keyword>
<evidence type="ECO:0000256" key="2">
    <source>
        <dbReference type="ARBA" id="ARBA00022679"/>
    </source>
</evidence>
<dbReference type="AlphaFoldDB" id="A0A6P2CME0"/>
<comment type="pathway">
    <text evidence="7">Quinol/quinone metabolism; menaquinone biosynthesis.</text>
</comment>
<dbReference type="EC" id="2.2.1.9" evidence="7"/>
<evidence type="ECO:0000259" key="9">
    <source>
        <dbReference type="Pfam" id="PF02776"/>
    </source>
</evidence>
<evidence type="ECO:0000256" key="7">
    <source>
        <dbReference type="HAMAP-Rule" id="MF_01659"/>
    </source>
</evidence>
<dbReference type="PANTHER" id="PTHR42916:SF1">
    <property type="entry name" value="PROTEIN PHYLLO, CHLOROPLASTIC"/>
    <property type="match status" value="1"/>
</dbReference>
<comment type="subunit">
    <text evidence="7">Homodimer.</text>
</comment>
<organism evidence="11 12">
    <name type="scientific">Leuconostoc litchii</name>
    <dbReference type="NCBI Taxonomy" id="1981069"/>
    <lineage>
        <taxon>Bacteria</taxon>
        <taxon>Bacillati</taxon>
        <taxon>Bacillota</taxon>
        <taxon>Bacilli</taxon>
        <taxon>Lactobacillales</taxon>
        <taxon>Lactobacillaceae</taxon>
        <taxon>Leuconostoc</taxon>
    </lineage>
</organism>
<sequence>MDALTFNTKHLLYTLFESGVRYFVISPGSRSTPIALLLAEYAENNQAINLFVDVDERSAGFFALGIAKTVLEPVVLLGTSGTAIAEYMPAIAEASVSSVPLVVLSTDRPQELQHNGAPQTISQNNLFGHQTKEAIEINLQDQHSDVTNYIDFMIQRLVHLSMMVPRGPIQINLPLRKPLMPILKDSHKITVKPLTFEEQVPQYQPILIHAKRLLILAGPNVLNSYDEVLNQFAAENHVPVITDVLSRSRGGNTVYGIDMLLEMNRIPVELNPDLVIRFGKTPVSARVLQWLKNRHIETWHIDEDAGTDHTRHISRAINMAPKSFLNSSQLTLSDEQKSFNQKWQVLPKSQSVDNEMSVVPAIDNAVADNTHIFVANSMPIRDMDNFFSGLHTKNVFANRGANGIDGVISSALGMAASRQQRSLLLTGDLTLFHDMNGLMMAKNYLLPLDIVVINNNGGGIFSFLPQAEVSEYFEQLFGTPLNIDVSKIAHLYDLHYTKLNVPEELSDILKIPVTGTRLIEYQSNRRQNKIDHNNALRLLK</sequence>
<reference evidence="11 12" key="1">
    <citation type="submission" date="2019-01" db="EMBL/GenBank/DDBJ databases">
        <title>Leuconostoc litchii sp. nov., a novel lactic acid bacterium isolated from lychee.</title>
        <authorList>
            <person name="Wang L.-T."/>
        </authorList>
    </citation>
    <scope>NUCLEOTIDE SEQUENCE [LARGE SCALE GENOMIC DNA]</scope>
    <source>
        <strain evidence="11 12">MB7</strain>
    </source>
</reference>
<dbReference type="UniPathway" id="UPA01057">
    <property type="reaction ID" value="UER00164"/>
</dbReference>
<protein>
    <recommendedName>
        <fullName evidence="7">2-succinyl-5-enolpyruvyl-6-hydroxy-3-cyclohexene-1-carboxylate synthase</fullName>
        <shortName evidence="7">SEPHCHC synthase</shortName>
        <ecNumber evidence="7">2.2.1.9</ecNumber>
    </recommendedName>
    <alternativeName>
        <fullName evidence="7">Menaquinone biosynthesis protein MenD</fullName>
    </alternativeName>
</protein>
<comment type="catalytic activity">
    <reaction evidence="7">
        <text>isochorismate + 2-oxoglutarate + H(+) = 5-enolpyruvoyl-6-hydroxy-2-succinyl-cyclohex-3-ene-1-carboxylate + CO2</text>
        <dbReference type="Rhea" id="RHEA:25593"/>
        <dbReference type="ChEBI" id="CHEBI:15378"/>
        <dbReference type="ChEBI" id="CHEBI:16526"/>
        <dbReference type="ChEBI" id="CHEBI:16810"/>
        <dbReference type="ChEBI" id="CHEBI:29780"/>
        <dbReference type="ChEBI" id="CHEBI:58818"/>
        <dbReference type="EC" id="2.2.1.9"/>
    </reaction>
</comment>
<evidence type="ECO:0000259" key="10">
    <source>
        <dbReference type="Pfam" id="PF16582"/>
    </source>
</evidence>
<keyword evidence="12" id="KW-1185">Reference proteome</keyword>
<dbReference type="Pfam" id="PF02775">
    <property type="entry name" value="TPP_enzyme_C"/>
    <property type="match status" value="1"/>
</dbReference>
<keyword evidence="4 7" id="KW-0460">Magnesium</keyword>
<dbReference type="RefSeq" id="WP_148604745.1">
    <property type="nucleotide sequence ID" value="NZ_SDGY01000001.1"/>
</dbReference>
<evidence type="ECO:0000256" key="1">
    <source>
        <dbReference type="ARBA" id="ARBA00022428"/>
    </source>
</evidence>
<dbReference type="OrthoDB" id="9791859at2"/>
<dbReference type="EMBL" id="SDGY01000001">
    <property type="protein sequence ID" value="TYC47188.1"/>
    <property type="molecule type" value="Genomic_DNA"/>
</dbReference>
<dbReference type="InterPro" id="IPR004433">
    <property type="entry name" value="MenaQ_synth_MenD"/>
</dbReference>
<dbReference type="CDD" id="cd07037">
    <property type="entry name" value="TPP_PYR_MenD"/>
    <property type="match status" value="1"/>
</dbReference>
<dbReference type="Pfam" id="PF02776">
    <property type="entry name" value="TPP_enzyme_N"/>
    <property type="match status" value="1"/>
</dbReference>
<dbReference type="HAMAP" id="MF_01659">
    <property type="entry name" value="MenD"/>
    <property type="match status" value="1"/>
</dbReference>
<dbReference type="GO" id="GO:0009234">
    <property type="term" value="P:menaquinone biosynthetic process"/>
    <property type="evidence" value="ECO:0007669"/>
    <property type="project" value="UniProtKB-UniRule"/>
</dbReference>
<dbReference type="Gene3D" id="3.40.50.970">
    <property type="match status" value="2"/>
</dbReference>
<dbReference type="GO" id="GO:0030145">
    <property type="term" value="F:manganese ion binding"/>
    <property type="evidence" value="ECO:0007669"/>
    <property type="project" value="UniProtKB-UniRule"/>
</dbReference>
<dbReference type="InterPro" id="IPR011766">
    <property type="entry name" value="TPP_enzyme_TPP-bd"/>
</dbReference>
<dbReference type="GO" id="GO:0070204">
    <property type="term" value="F:2-succinyl-5-enolpyruvyl-6-hydroxy-3-cyclohexene-1-carboxylic-acid synthase activity"/>
    <property type="evidence" value="ECO:0007669"/>
    <property type="project" value="UniProtKB-UniRule"/>
</dbReference>
<name>A0A6P2CME0_9LACO</name>
<feature type="domain" description="Thiamine pyrophosphate enzyme N-terminal TPP-binding" evidence="9">
    <location>
        <begin position="9"/>
        <end position="124"/>
    </location>
</feature>
<dbReference type="NCBIfam" id="TIGR00173">
    <property type="entry name" value="menD"/>
    <property type="match status" value="1"/>
</dbReference>
<dbReference type="UniPathway" id="UPA00079"/>
<comment type="cofactor">
    <cofactor evidence="7">
        <name>Mg(2+)</name>
        <dbReference type="ChEBI" id="CHEBI:18420"/>
    </cofactor>
    <cofactor evidence="7">
        <name>Mn(2+)</name>
        <dbReference type="ChEBI" id="CHEBI:29035"/>
    </cofactor>
</comment>
<comment type="cofactor">
    <cofactor evidence="7">
        <name>thiamine diphosphate</name>
        <dbReference type="ChEBI" id="CHEBI:58937"/>
    </cofactor>
    <text evidence="7">Binds 1 thiamine pyrophosphate per subunit.</text>
</comment>
<keyword evidence="1 7" id="KW-0474">Menaquinone biosynthesis</keyword>
<dbReference type="SUPFAM" id="SSF52467">
    <property type="entry name" value="DHS-like NAD/FAD-binding domain"/>
    <property type="match status" value="1"/>
</dbReference>
<feature type="domain" description="Thiamine pyrophosphate enzyme TPP-binding" evidence="8">
    <location>
        <begin position="402"/>
        <end position="510"/>
    </location>
</feature>
<dbReference type="Proteomes" id="UP000442244">
    <property type="component" value="Unassembled WGS sequence"/>
</dbReference>
<gene>
    <name evidence="7 11" type="primary">menD</name>
    <name evidence="11" type="ORF">ESZ47_03370</name>
</gene>
<dbReference type="GO" id="GO:0000287">
    <property type="term" value="F:magnesium ion binding"/>
    <property type="evidence" value="ECO:0007669"/>
    <property type="project" value="UniProtKB-UniRule"/>
</dbReference>
<evidence type="ECO:0000256" key="3">
    <source>
        <dbReference type="ARBA" id="ARBA00022723"/>
    </source>
</evidence>
<dbReference type="InterPro" id="IPR012001">
    <property type="entry name" value="Thiamin_PyroP_enz_TPP-bd_dom"/>
</dbReference>
<dbReference type="CDD" id="cd02009">
    <property type="entry name" value="TPP_SHCHC_synthase"/>
    <property type="match status" value="1"/>
</dbReference>
<comment type="pathway">
    <text evidence="7">Quinol/quinone metabolism; 1,4-dihydroxy-2-naphthoate biosynthesis; 1,4-dihydroxy-2-naphthoate from chorismate: step 2/7.</text>
</comment>
<keyword evidence="3 7" id="KW-0479">Metal-binding</keyword>
<keyword evidence="5 7" id="KW-0786">Thiamine pyrophosphate</keyword>
<dbReference type="PIRSF" id="PIRSF004983">
    <property type="entry name" value="MenD"/>
    <property type="match status" value="1"/>
</dbReference>
<evidence type="ECO:0000256" key="5">
    <source>
        <dbReference type="ARBA" id="ARBA00023052"/>
    </source>
</evidence>
<dbReference type="InterPro" id="IPR029061">
    <property type="entry name" value="THDP-binding"/>
</dbReference>
<dbReference type="GO" id="GO:0030976">
    <property type="term" value="F:thiamine pyrophosphate binding"/>
    <property type="evidence" value="ECO:0007669"/>
    <property type="project" value="UniProtKB-UniRule"/>
</dbReference>